<accession>A0A1L3MHG8</accession>
<sequence>MSVSRSTLSDMSELDSNQAHIRLLGMAQTLFGDLSRGEATPVGPTRDVCTNEDAARAIEHAAIVLDAIVQGEPVEQGQAITAVALLMLARDQLLPLPAVDEPDIEGDPVKADLVTMKDYMRAAEMDFHIDD</sequence>
<dbReference type="KEGG" id="jte:ASJ30_09155"/>
<keyword evidence="2" id="KW-1185">Reference proteome</keyword>
<reference evidence="1 2" key="1">
    <citation type="submission" date="2015-11" db="EMBL/GenBank/DDBJ databases">
        <authorList>
            <person name="Zhang Y."/>
            <person name="Guo Z."/>
        </authorList>
    </citation>
    <scope>NUCLEOTIDE SEQUENCE [LARGE SCALE GENOMIC DNA]</scope>
    <source>
        <strain evidence="1 2">YFY001</strain>
    </source>
</reference>
<evidence type="ECO:0000313" key="1">
    <source>
        <dbReference type="EMBL" id="APH01674.1"/>
    </source>
</evidence>
<proteinExistence type="predicted"/>
<dbReference type="AlphaFoldDB" id="A0A1L3MHG8"/>
<dbReference type="EMBL" id="CP013290">
    <property type="protein sequence ID" value="APH01674.1"/>
    <property type="molecule type" value="Genomic_DNA"/>
</dbReference>
<protein>
    <submittedName>
        <fullName evidence="1">Uncharacterized protein</fullName>
    </submittedName>
</protein>
<evidence type="ECO:0000313" key="2">
    <source>
        <dbReference type="Proteomes" id="UP000182938"/>
    </source>
</evidence>
<dbReference type="Proteomes" id="UP000182938">
    <property type="component" value="Chromosome"/>
</dbReference>
<gene>
    <name evidence="1" type="ORF">ASJ30_09155</name>
</gene>
<name>A0A1L3MHG8_9MICO</name>
<organism evidence="1 2">
    <name type="scientific">Janibacter indicus</name>
    <dbReference type="NCBI Taxonomy" id="857417"/>
    <lineage>
        <taxon>Bacteria</taxon>
        <taxon>Bacillati</taxon>
        <taxon>Actinomycetota</taxon>
        <taxon>Actinomycetes</taxon>
        <taxon>Micrococcales</taxon>
        <taxon>Intrasporangiaceae</taxon>
        <taxon>Janibacter</taxon>
    </lineage>
</organism>